<protein>
    <submittedName>
        <fullName evidence="1">Uncharacterized protein</fullName>
    </submittedName>
</protein>
<comment type="caution">
    <text evidence="1">The sequence shown here is derived from an EMBL/GenBank/DDBJ whole genome shotgun (WGS) entry which is preliminary data.</text>
</comment>
<keyword evidence="2" id="KW-1185">Reference proteome</keyword>
<dbReference type="EMBL" id="SZPU01000067">
    <property type="protein sequence ID" value="TKI63517.1"/>
    <property type="molecule type" value="Genomic_DNA"/>
</dbReference>
<dbReference type="Proteomes" id="UP000308744">
    <property type="component" value="Unassembled WGS sequence"/>
</dbReference>
<evidence type="ECO:0000313" key="1">
    <source>
        <dbReference type="EMBL" id="TKI63517.1"/>
    </source>
</evidence>
<evidence type="ECO:0000313" key="2">
    <source>
        <dbReference type="Proteomes" id="UP000308744"/>
    </source>
</evidence>
<sequence length="243" mass="27139">MKFRSILLTSVVILGLSGIGFGTNYVKAMPLDANQTKEPALSEHELMTIKANQLKMGSDEKTANQLIEKYKKGELADADLMSFRDAVSSNTTVEGDTTTTTYEFPDGSRAQMQITELKLLGRITPFASISGGRCQTTTVGTECKSVKVSNNTPFYGMSYYVNYYLNRFGTDSITWVGNFNVWTVTGSYANPSLRILKPVNTSWHDEARLSAQFNMIFEIGSFNRSLSFYVGNNRTGWGWNSYY</sequence>
<name>A0A4U2YQ51_9BACI</name>
<dbReference type="RefSeq" id="WP_107894049.1">
    <property type="nucleotide sequence ID" value="NZ_PYWM01000002.1"/>
</dbReference>
<organism evidence="1 2">
    <name type="scientific">Lysinibacillus mangiferihumi</name>
    <dbReference type="NCBI Taxonomy" id="1130819"/>
    <lineage>
        <taxon>Bacteria</taxon>
        <taxon>Bacillati</taxon>
        <taxon>Bacillota</taxon>
        <taxon>Bacilli</taxon>
        <taxon>Bacillales</taxon>
        <taxon>Bacillaceae</taxon>
        <taxon>Lysinibacillus</taxon>
    </lineage>
</organism>
<proteinExistence type="predicted"/>
<accession>A0A4U2YQ51</accession>
<dbReference type="AlphaFoldDB" id="A0A4U2YQ51"/>
<reference evidence="1 2" key="1">
    <citation type="submission" date="2019-04" db="EMBL/GenBank/DDBJ databases">
        <title>Lysinibacillus genome sequencing.</title>
        <authorList>
            <person name="Dunlap C."/>
        </authorList>
    </citation>
    <scope>NUCLEOTIDE SEQUENCE [LARGE SCALE GENOMIC DNA]</scope>
    <source>
        <strain evidence="1 2">CCTCC AB 2010389</strain>
    </source>
</reference>
<gene>
    <name evidence="1" type="ORF">FC756_17780</name>
</gene>